<dbReference type="PANTHER" id="PTHR38436">
    <property type="entry name" value="POLYKETIDE CYCLASE SNOAL-LIKE DOMAIN"/>
    <property type="match status" value="1"/>
</dbReference>
<dbReference type="RefSeq" id="WP_145719363.1">
    <property type="nucleotide sequence ID" value="NZ_BAAAFY010000003.1"/>
</dbReference>
<accession>A0A562SHQ0</accession>
<dbReference type="SUPFAM" id="SSF54427">
    <property type="entry name" value="NTF2-like"/>
    <property type="match status" value="1"/>
</dbReference>
<dbReference type="GO" id="GO:0030638">
    <property type="term" value="P:polyketide metabolic process"/>
    <property type="evidence" value="ECO:0007669"/>
    <property type="project" value="InterPro"/>
</dbReference>
<dbReference type="InterPro" id="IPR009959">
    <property type="entry name" value="Cyclase_SnoaL-like"/>
</dbReference>
<dbReference type="OrthoDB" id="7876517at2"/>
<organism evidence="1 2">
    <name type="scientific">Chitinophaga japonensis</name>
    <name type="common">Flexibacter japonensis</name>
    <dbReference type="NCBI Taxonomy" id="104662"/>
    <lineage>
        <taxon>Bacteria</taxon>
        <taxon>Pseudomonadati</taxon>
        <taxon>Bacteroidota</taxon>
        <taxon>Chitinophagia</taxon>
        <taxon>Chitinophagales</taxon>
        <taxon>Chitinophagaceae</taxon>
        <taxon>Chitinophaga</taxon>
    </lineage>
</organism>
<dbReference type="AlphaFoldDB" id="A0A562SHQ0"/>
<gene>
    <name evidence="1" type="ORF">LX66_5462</name>
</gene>
<keyword evidence="2" id="KW-1185">Reference proteome</keyword>
<name>A0A562SHQ0_CHIJA</name>
<proteinExistence type="predicted"/>
<protein>
    <submittedName>
        <fullName evidence="1">SnoaL-like polyketide cyclase</fullName>
    </submittedName>
</protein>
<evidence type="ECO:0000313" key="2">
    <source>
        <dbReference type="Proteomes" id="UP000316778"/>
    </source>
</evidence>
<reference evidence="1 2" key="1">
    <citation type="journal article" date="2013" name="Stand. Genomic Sci.">
        <title>Genomic Encyclopedia of Type Strains, Phase I: The one thousand microbial genomes (KMG-I) project.</title>
        <authorList>
            <person name="Kyrpides N.C."/>
            <person name="Woyke T."/>
            <person name="Eisen J.A."/>
            <person name="Garrity G."/>
            <person name="Lilburn T.G."/>
            <person name="Beck B.J."/>
            <person name="Whitman W.B."/>
            <person name="Hugenholtz P."/>
            <person name="Klenk H.P."/>
        </authorList>
    </citation>
    <scope>NUCLEOTIDE SEQUENCE [LARGE SCALE GENOMIC DNA]</scope>
    <source>
        <strain evidence="1 2">DSM 13484</strain>
    </source>
</reference>
<comment type="caution">
    <text evidence="1">The sequence shown here is derived from an EMBL/GenBank/DDBJ whole genome shotgun (WGS) entry which is preliminary data.</text>
</comment>
<sequence>MNQLEQNKAIVLRFNQEFIEKGDLQAFEALVAPDFINHTAANLGLPGGREGVRDFIVNVLHAAMTDIKVDIHEQIAEGDTVVTRKTISGTQTGDMMGRPGKGQLTQLHIIDIVKIKNGQYSDHWAQRSVE</sequence>
<dbReference type="PANTHER" id="PTHR38436:SF1">
    <property type="entry name" value="ESTER CYCLASE"/>
    <property type="match status" value="1"/>
</dbReference>
<dbReference type="Gene3D" id="3.10.450.50">
    <property type="match status" value="1"/>
</dbReference>
<dbReference type="Proteomes" id="UP000316778">
    <property type="component" value="Unassembled WGS sequence"/>
</dbReference>
<dbReference type="EMBL" id="VLLG01000008">
    <property type="protein sequence ID" value="TWI80857.1"/>
    <property type="molecule type" value="Genomic_DNA"/>
</dbReference>
<dbReference type="InterPro" id="IPR032710">
    <property type="entry name" value="NTF2-like_dom_sf"/>
</dbReference>
<evidence type="ECO:0000313" key="1">
    <source>
        <dbReference type="EMBL" id="TWI80857.1"/>
    </source>
</evidence>
<dbReference type="Pfam" id="PF07366">
    <property type="entry name" value="SnoaL"/>
    <property type="match status" value="1"/>
</dbReference>